<feature type="transmembrane region" description="Helical" evidence="1">
    <location>
        <begin position="199"/>
        <end position="219"/>
    </location>
</feature>
<dbReference type="STRING" id="363999.A0A439D2F4"/>
<evidence type="ECO:0000313" key="4">
    <source>
        <dbReference type="Proteomes" id="UP000286045"/>
    </source>
</evidence>
<keyword evidence="1" id="KW-0472">Membrane</keyword>
<keyword evidence="1" id="KW-1133">Transmembrane helix</keyword>
<dbReference type="InterPro" id="IPR056121">
    <property type="entry name" value="DUF7704"/>
</dbReference>
<sequence>MEDDDTYPQTHRAPPIRHSGLHKFFSAPQVISLDQNFVREVENVCIYLRGLPLDTDYNKLFGALRDTGKIYRCAIYKPNPVRQIRWLVAHVWLNVARGIPMMRGPPPSKHTRVFKITGPNNLVEPQILGRKIEVLASHGEGKEAMASQLPSFPRTIFTVVEPISLIAGCLGPLVDADWFIASQIDSAASPISSENARLVALQLGNAYGLLFLVGVAVLYTTSELRVVRNYLVALLIADVTHVGLTCWGLGYERAVDVAAWNAVTWGNVGFTALLGLTRTAYLLGLFGPDKAGKVPKKDL</sequence>
<organism evidence="3 4">
    <name type="scientific">Xylaria grammica</name>
    <dbReference type="NCBI Taxonomy" id="363999"/>
    <lineage>
        <taxon>Eukaryota</taxon>
        <taxon>Fungi</taxon>
        <taxon>Dikarya</taxon>
        <taxon>Ascomycota</taxon>
        <taxon>Pezizomycotina</taxon>
        <taxon>Sordariomycetes</taxon>
        <taxon>Xylariomycetidae</taxon>
        <taxon>Xylariales</taxon>
        <taxon>Xylariaceae</taxon>
        <taxon>Xylaria</taxon>
    </lineage>
</organism>
<proteinExistence type="predicted"/>
<accession>A0A439D2F4</accession>
<evidence type="ECO:0000256" key="1">
    <source>
        <dbReference type="SAM" id="Phobius"/>
    </source>
</evidence>
<dbReference type="Pfam" id="PF24803">
    <property type="entry name" value="DUF7704"/>
    <property type="match status" value="1"/>
</dbReference>
<reference evidence="3 4" key="1">
    <citation type="submission" date="2018-12" db="EMBL/GenBank/DDBJ databases">
        <title>Draft genome sequence of Xylaria grammica IHI A82.</title>
        <authorList>
            <person name="Buettner E."/>
            <person name="Kellner H."/>
        </authorList>
    </citation>
    <scope>NUCLEOTIDE SEQUENCE [LARGE SCALE GENOMIC DNA]</scope>
    <source>
        <strain evidence="3 4">IHI A82</strain>
    </source>
</reference>
<evidence type="ECO:0000313" key="3">
    <source>
        <dbReference type="EMBL" id="RWA08632.1"/>
    </source>
</evidence>
<dbReference type="AlphaFoldDB" id="A0A439D2F4"/>
<feature type="transmembrane region" description="Helical" evidence="1">
    <location>
        <begin position="231"/>
        <end position="250"/>
    </location>
</feature>
<dbReference type="Proteomes" id="UP000286045">
    <property type="component" value="Unassembled WGS sequence"/>
</dbReference>
<comment type="caution">
    <text evidence="3">The sequence shown here is derived from an EMBL/GenBank/DDBJ whole genome shotgun (WGS) entry which is preliminary data.</text>
</comment>
<protein>
    <recommendedName>
        <fullName evidence="2">DUF7704 domain-containing protein</fullName>
    </recommendedName>
</protein>
<feature type="transmembrane region" description="Helical" evidence="1">
    <location>
        <begin position="262"/>
        <end position="287"/>
    </location>
</feature>
<keyword evidence="4" id="KW-1185">Reference proteome</keyword>
<evidence type="ECO:0000259" key="2">
    <source>
        <dbReference type="Pfam" id="PF24803"/>
    </source>
</evidence>
<dbReference type="PANTHER" id="PTHR37019:SF2">
    <property type="entry name" value="EXPERA DOMAIN-CONTAINING PROTEIN"/>
    <property type="match status" value="1"/>
</dbReference>
<gene>
    <name evidence="3" type="ORF">EKO27_g6470</name>
</gene>
<dbReference type="EMBL" id="RYZI01000190">
    <property type="protein sequence ID" value="RWA08632.1"/>
    <property type="molecule type" value="Genomic_DNA"/>
</dbReference>
<keyword evidence="1" id="KW-0812">Transmembrane</keyword>
<name>A0A439D2F4_9PEZI</name>
<dbReference type="PANTHER" id="PTHR37019">
    <property type="entry name" value="CHROMOSOME 1, WHOLE GENOME SHOTGUN SEQUENCE"/>
    <property type="match status" value="1"/>
</dbReference>
<feature type="domain" description="DUF7704" evidence="2">
    <location>
        <begin position="146"/>
        <end position="288"/>
    </location>
</feature>